<name>A0A915YKA8_9BACT</name>
<dbReference type="Pfam" id="PF02955">
    <property type="entry name" value="GSH-S_ATP"/>
    <property type="match status" value="1"/>
</dbReference>
<keyword evidence="3" id="KW-1185">Reference proteome</keyword>
<dbReference type="SUPFAM" id="SSF56059">
    <property type="entry name" value="Glutathione synthetase ATP-binding domain-like"/>
    <property type="match status" value="1"/>
</dbReference>
<dbReference type="GO" id="GO:0004363">
    <property type="term" value="F:glutathione synthase activity"/>
    <property type="evidence" value="ECO:0007669"/>
    <property type="project" value="InterPro"/>
</dbReference>
<accession>A0A915YKA8</accession>
<reference evidence="2" key="1">
    <citation type="submission" date="2022-09" db="EMBL/GenBank/DDBJ databases">
        <title>Aureispira anguillicida sp. nov., isolated from Leptocephalus of Japanese eel Anguilla japonica.</title>
        <authorList>
            <person name="Yuasa K."/>
            <person name="Mekata T."/>
            <person name="Ikunari K."/>
        </authorList>
    </citation>
    <scope>NUCLEOTIDE SEQUENCE</scope>
    <source>
        <strain evidence="2">EL160426</strain>
    </source>
</reference>
<organism evidence="2 3">
    <name type="scientific">Aureispira anguillae</name>
    <dbReference type="NCBI Taxonomy" id="2864201"/>
    <lineage>
        <taxon>Bacteria</taxon>
        <taxon>Pseudomonadati</taxon>
        <taxon>Bacteroidota</taxon>
        <taxon>Saprospiria</taxon>
        <taxon>Saprospirales</taxon>
        <taxon>Saprospiraceae</taxon>
        <taxon>Aureispira</taxon>
    </lineage>
</organism>
<sequence length="301" mass="34758">MKPYDIVLLTEAKYMNPTEVDWYTKQVLVEDGLVQAALEKKGLTVKKMNWDAPDFDWASTRAIIFRTPWDYSERFDEFSVWLEQVVTQTHLINSQAQINWNIDKHYLLDLQKKGIRIPLTKIIDPQSKTSLSDLQKELGWKEMVLKPTVSAAGRHTYRLTPENIESYESLFQTLIAKEAMMLQPFLYNITKKGEVAFMLIDGKYTHAVLKKAKKGDFRVQDDFGGSVEVYQPSKEEIEFAEKAVAACSEMPTYARVDMVWDNEDQMALSEIELIEPEMWFRNAPSAADELAEVIVTKIIKQ</sequence>
<evidence type="ECO:0000313" key="3">
    <source>
        <dbReference type="Proteomes" id="UP001060919"/>
    </source>
</evidence>
<gene>
    <name evidence="2" type="ORF">AsAng_0053070</name>
</gene>
<dbReference type="Proteomes" id="UP001060919">
    <property type="component" value="Chromosome"/>
</dbReference>
<evidence type="ECO:0000259" key="1">
    <source>
        <dbReference type="Pfam" id="PF02955"/>
    </source>
</evidence>
<dbReference type="PANTHER" id="PTHR39217:SF1">
    <property type="entry name" value="GLUTATHIONE SYNTHETASE"/>
    <property type="match status" value="1"/>
</dbReference>
<evidence type="ECO:0000313" key="2">
    <source>
        <dbReference type="EMBL" id="BDS14527.1"/>
    </source>
</evidence>
<dbReference type="GO" id="GO:0005524">
    <property type="term" value="F:ATP binding"/>
    <property type="evidence" value="ECO:0007669"/>
    <property type="project" value="InterPro"/>
</dbReference>
<dbReference type="KEGG" id="aup:AsAng_0053070"/>
<feature type="domain" description="Prokaryotic glutathione synthetase ATP-binding" evidence="1">
    <location>
        <begin position="127"/>
        <end position="243"/>
    </location>
</feature>
<dbReference type="InterPro" id="IPR004218">
    <property type="entry name" value="GSHS_ATP-bd"/>
</dbReference>
<dbReference type="AlphaFoldDB" id="A0A915YKA8"/>
<proteinExistence type="predicted"/>
<protein>
    <recommendedName>
        <fullName evidence="1">Prokaryotic glutathione synthetase ATP-binding domain-containing protein</fullName>
    </recommendedName>
</protein>
<dbReference type="RefSeq" id="WP_264789741.1">
    <property type="nucleotide sequence ID" value="NZ_AP026867.1"/>
</dbReference>
<dbReference type="InterPro" id="IPR053191">
    <property type="entry name" value="DcsG_Biosynth_Enzyme"/>
</dbReference>
<dbReference type="Gene3D" id="3.30.470.20">
    <property type="entry name" value="ATP-grasp fold, B domain"/>
    <property type="match status" value="1"/>
</dbReference>
<dbReference type="PANTHER" id="PTHR39217">
    <property type="match status" value="1"/>
</dbReference>
<dbReference type="EMBL" id="AP026867">
    <property type="protein sequence ID" value="BDS14527.1"/>
    <property type="molecule type" value="Genomic_DNA"/>
</dbReference>